<dbReference type="PRINTS" id="PR00449">
    <property type="entry name" value="RASTRNSFRMNG"/>
</dbReference>
<dbReference type="Pfam" id="PF00071">
    <property type="entry name" value="Ras"/>
    <property type="match status" value="1"/>
</dbReference>
<evidence type="ECO:0000313" key="3">
    <source>
        <dbReference type="EMBL" id="RNA35471.1"/>
    </source>
</evidence>
<protein>
    <submittedName>
        <fullName evidence="3">Ras-related Rab-2A</fullName>
    </submittedName>
</protein>
<accession>A0A3M7SI89</accession>
<dbReference type="Gene3D" id="3.40.50.300">
    <property type="entry name" value="P-loop containing nucleotide triphosphate hydrolases"/>
    <property type="match status" value="1"/>
</dbReference>
<dbReference type="InterPro" id="IPR050227">
    <property type="entry name" value="Rab"/>
</dbReference>
<dbReference type="PANTHER" id="PTHR47977">
    <property type="entry name" value="RAS-RELATED PROTEIN RAB"/>
    <property type="match status" value="1"/>
</dbReference>
<evidence type="ECO:0000256" key="2">
    <source>
        <dbReference type="ARBA" id="ARBA00023134"/>
    </source>
</evidence>
<dbReference type="NCBIfam" id="TIGR00231">
    <property type="entry name" value="small_GTP"/>
    <property type="match status" value="1"/>
</dbReference>
<keyword evidence="4" id="KW-1185">Reference proteome</keyword>
<proteinExistence type="predicted"/>
<dbReference type="SUPFAM" id="SSF52540">
    <property type="entry name" value="P-loop containing nucleoside triphosphate hydrolases"/>
    <property type="match status" value="1"/>
</dbReference>
<keyword evidence="2" id="KW-0342">GTP-binding</keyword>
<dbReference type="FunFam" id="3.40.50.300:FF:001447">
    <property type="entry name" value="Ras-related protein Rab-1B"/>
    <property type="match status" value="1"/>
</dbReference>
<dbReference type="EMBL" id="REGN01001322">
    <property type="protein sequence ID" value="RNA35471.1"/>
    <property type="molecule type" value="Genomic_DNA"/>
</dbReference>
<gene>
    <name evidence="3" type="ORF">BpHYR1_013029</name>
</gene>
<dbReference type="GO" id="GO:0005525">
    <property type="term" value="F:GTP binding"/>
    <property type="evidence" value="ECO:0007669"/>
    <property type="project" value="UniProtKB-KW"/>
</dbReference>
<dbReference type="InterPro" id="IPR027417">
    <property type="entry name" value="P-loop_NTPase"/>
</dbReference>
<evidence type="ECO:0000313" key="4">
    <source>
        <dbReference type="Proteomes" id="UP000276133"/>
    </source>
</evidence>
<dbReference type="SMART" id="SM00175">
    <property type="entry name" value="RAB"/>
    <property type="match status" value="1"/>
</dbReference>
<dbReference type="PROSITE" id="PS51421">
    <property type="entry name" value="RAS"/>
    <property type="match status" value="1"/>
</dbReference>
<evidence type="ECO:0000256" key="1">
    <source>
        <dbReference type="ARBA" id="ARBA00022741"/>
    </source>
</evidence>
<keyword evidence="1" id="KW-0547">Nucleotide-binding</keyword>
<dbReference type="Proteomes" id="UP000276133">
    <property type="component" value="Unassembled WGS sequence"/>
</dbReference>
<dbReference type="PROSITE" id="PS51419">
    <property type="entry name" value="RAB"/>
    <property type="match status" value="1"/>
</dbReference>
<dbReference type="SMART" id="SM00176">
    <property type="entry name" value="RAN"/>
    <property type="match status" value="1"/>
</dbReference>
<dbReference type="GO" id="GO:0003924">
    <property type="term" value="F:GTPase activity"/>
    <property type="evidence" value="ECO:0007669"/>
    <property type="project" value="InterPro"/>
</dbReference>
<dbReference type="STRING" id="10195.A0A3M7SI89"/>
<dbReference type="SMART" id="SM00173">
    <property type="entry name" value="RAS"/>
    <property type="match status" value="1"/>
</dbReference>
<comment type="caution">
    <text evidence="3">The sequence shown here is derived from an EMBL/GenBank/DDBJ whole genome shotgun (WGS) entry which is preliminary data.</text>
</comment>
<dbReference type="CDD" id="cd00154">
    <property type="entry name" value="Rab"/>
    <property type="match status" value="1"/>
</dbReference>
<dbReference type="AlphaFoldDB" id="A0A3M7SI89"/>
<dbReference type="InterPro" id="IPR005225">
    <property type="entry name" value="Small_GTP-bd"/>
</dbReference>
<sequence length="261" mass="29613">MGDQRLKVKYCLVGSESVGKTCFARQLDSKQFDEEYNPTIGVELLIYLSSFDGIEIKYQIWDSSGKENNSNLVNEYCKTSSGILAFYDISSENSFINLKTKIEMIKSLIDSNSSVIIIGNKTDLEDQREVSKEDAELFAKENNFLFTEISLKYSTNAAQETIKKITENVMRKIDLLNGDNFTSRSFLLPRLVNESASMNTARSQRIDAMSNSVLVSSTNIANRLSEIENRKFIADLIDQMKMLKADNEKKDRLIGRLSSLR</sequence>
<name>A0A3M7SI89_BRAPC</name>
<organism evidence="3 4">
    <name type="scientific">Brachionus plicatilis</name>
    <name type="common">Marine rotifer</name>
    <name type="synonym">Brachionus muelleri</name>
    <dbReference type="NCBI Taxonomy" id="10195"/>
    <lineage>
        <taxon>Eukaryota</taxon>
        <taxon>Metazoa</taxon>
        <taxon>Spiralia</taxon>
        <taxon>Gnathifera</taxon>
        <taxon>Rotifera</taxon>
        <taxon>Eurotatoria</taxon>
        <taxon>Monogononta</taxon>
        <taxon>Pseudotrocha</taxon>
        <taxon>Ploima</taxon>
        <taxon>Brachionidae</taxon>
        <taxon>Brachionus</taxon>
    </lineage>
</organism>
<reference evidence="3 4" key="1">
    <citation type="journal article" date="2018" name="Sci. Rep.">
        <title>Genomic signatures of local adaptation to the degree of environmental predictability in rotifers.</title>
        <authorList>
            <person name="Franch-Gras L."/>
            <person name="Hahn C."/>
            <person name="Garcia-Roger E.M."/>
            <person name="Carmona M.J."/>
            <person name="Serra M."/>
            <person name="Gomez A."/>
        </authorList>
    </citation>
    <scope>NUCLEOTIDE SEQUENCE [LARGE SCALE GENOMIC DNA]</scope>
    <source>
        <strain evidence="3">HYR1</strain>
    </source>
</reference>
<dbReference type="InterPro" id="IPR001806">
    <property type="entry name" value="Small_GTPase"/>
</dbReference>